<name>A0A2J6RBU9_HYAVF</name>
<evidence type="ECO:0000259" key="2">
    <source>
        <dbReference type="PROSITE" id="PS50048"/>
    </source>
</evidence>
<gene>
    <name evidence="3" type="ORF">L207DRAFT_98653</name>
</gene>
<dbReference type="Proteomes" id="UP000235786">
    <property type="component" value="Unassembled WGS sequence"/>
</dbReference>
<reference evidence="3 4" key="1">
    <citation type="submission" date="2016-04" db="EMBL/GenBank/DDBJ databases">
        <title>A degradative enzymes factory behind the ericoid mycorrhizal symbiosis.</title>
        <authorList>
            <consortium name="DOE Joint Genome Institute"/>
            <person name="Martino E."/>
            <person name="Morin E."/>
            <person name="Grelet G."/>
            <person name="Kuo A."/>
            <person name="Kohler A."/>
            <person name="Daghino S."/>
            <person name="Barry K."/>
            <person name="Choi C."/>
            <person name="Cichocki N."/>
            <person name="Clum A."/>
            <person name="Copeland A."/>
            <person name="Hainaut M."/>
            <person name="Haridas S."/>
            <person name="Labutti K."/>
            <person name="Lindquist E."/>
            <person name="Lipzen A."/>
            <person name="Khouja H.-R."/>
            <person name="Murat C."/>
            <person name="Ohm R."/>
            <person name="Olson A."/>
            <person name="Spatafora J."/>
            <person name="Veneault-Fourrey C."/>
            <person name="Henrissat B."/>
            <person name="Grigoriev I."/>
            <person name="Martin F."/>
            <person name="Perotto S."/>
        </authorList>
    </citation>
    <scope>NUCLEOTIDE SEQUENCE [LARGE SCALE GENOMIC DNA]</scope>
    <source>
        <strain evidence="3 4">F</strain>
    </source>
</reference>
<dbReference type="SUPFAM" id="SSF57701">
    <property type="entry name" value="Zn2/Cys6 DNA-binding domain"/>
    <property type="match status" value="1"/>
</dbReference>
<protein>
    <recommendedName>
        <fullName evidence="2">Zn(2)-C6 fungal-type domain-containing protein</fullName>
    </recommendedName>
</protein>
<dbReference type="Gene3D" id="4.10.240.10">
    <property type="entry name" value="Zn(2)-C6 fungal-type DNA-binding domain"/>
    <property type="match status" value="1"/>
</dbReference>
<dbReference type="PROSITE" id="PS50048">
    <property type="entry name" value="ZN2_CY6_FUNGAL_2"/>
    <property type="match status" value="1"/>
</dbReference>
<keyword evidence="1" id="KW-0539">Nucleus</keyword>
<accession>A0A2J6RBU9</accession>
<proteinExistence type="predicted"/>
<dbReference type="Pfam" id="PF00172">
    <property type="entry name" value="Zn_clus"/>
    <property type="match status" value="1"/>
</dbReference>
<dbReference type="CDD" id="cd00067">
    <property type="entry name" value="GAL4"/>
    <property type="match status" value="1"/>
</dbReference>
<dbReference type="SMART" id="SM00066">
    <property type="entry name" value="GAL4"/>
    <property type="match status" value="1"/>
</dbReference>
<keyword evidence="4" id="KW-1185">Reference proteome</keyword>
<dbReference type="Pfam" id="PF11951">
    <property type="entry name" value="Fungal_trans_2"/>
    <property type="match status" value="1"/>
</dbReference>
<dbReference type="PANTHER" id="PTHR37540:SF5">
    <property type="entry name" value="TRANSCRIPTION FACTOR DOMAIN-CONTAINING PROTEIN"/>
    <property type="match status" value="1"/>
</dbReference>
<dbReference type="EMBL" id="KZ613951">
    <property type="protein sequence ID" value="PMD35977.1"/>
    <property type="molecule type" value="Genomic_DNA"/>
</dbReference>
<dbReference type="GO" id="GO:0008270">
    <property type="term" value="F:zinc ion binding"/>
    <property type="evidence" value="ECO:0007669"/>
    <property type="project" value="InterPro"/>
</dbReference>
<evidence type="ECO:0000313" key="4">
    <source>
        <dbReference type="Proteomes" id="UP000235786"/>
    </source>
</evidence>
<dbReference type="InterPro" id="IPR001138">
    <property type="entry name" value="Zn2Cys6_DnaBD"/>
</dbReference>
<evidence type="ECO:0000313" key="3">
    <source>
        <dbReference type="EMBL" id="PMD35977.1"/>
    </source>
</evidence>
<dbReference type="AlphaFoldDB" id="A0A2J6RBU9"/>
<dbReference type="InterPro" id="IPR036864">
    <property type="entry name" value="Zn2-C6_fun-type_DNA-bd_sf"/>
</dbReference>
<evidence type="ECO:0000256" key="1">
    <source>
        <dbReference type="ARBA" id="ARBA00023242"/>
    </source>
</evidence>
<dbReference type="GO" id="GO:0000981">
    <property type="term" value="F:DNA-binding transcription factor activity, RNA polymerase II-specific"/>
    <property type="evidence" value="ECO:0007669"/>
    <property type="project" value="InterPro"/>
</dbReference>
<dbReference type="InterPro" id="IPR021858">
    <property type="entry name" value="Fun_TF"/>
</dbReference>
<feature type="domain" description="Zn(2)-C6 fungal-type" evidence="2">
    <location>
        <begin position="19"/>
        <end position="50"/>
    </location>
</feature>
<dbReference type="PANTHER" id="PTHR37540">
    <property type="entry name" value="TRANSCRIPTION FACTOR (ACR-2), PUTATIVE-RELATED-RELATED"/>
    <property type="match status" value="1"/>
</dbReference>
<dbReference type="OrthoDB" id="4159781at2759"/>
<dbReference type="PROSITE" id="PS00463">
    <property type="entry name" value="ZN2_CY6_FUNGAL_1"/>
    <property type="match status" value="1"/>
</dbReference>
<sequence>MSNRSRNGQRKKRNRGLLSCQECHRRKQKCNRERPCSDCVDRGLPERCIYQTINSPNQLLPANDGVPTISRLKRILTGEEVILTTESVFALAETSTEVAPYPRRPANPDQFPLLDARRFNTSNAGSSFLLDLTMRPKSPNVASGLYYTPPLGTLSTFDPFSILPEMLGEPVPKQLLIRYYLERLAPWFCYLDDNLADVEPRIAWLPFALEHKPFFYATLLTAAVHLNRKRRFRDPGVLLWFKAETIRAANEKMNDPVEATSDEMIMVALILLVFNVSGGNTEEFEIHLRGIHEMVKLRGGIQGLGMRGMVKNWLLVCYGPWHDDLEDSPIPG</sequence>
<organism evidence="3 4">
    <name type="scientific">Hyaloscypha variabilis (strain UAMH 11265 / GT02V1 / F)</name>
    <name type="common">Meliniomyces variabilis</name>
    <dbReference type="NCBI Taxonomy" id="1149755"/>
    <lineage>
        <taxon>Eukaryota</taxon>
        <taxon>Fungi</taxon>
        <taxon>Dikarya</taxon>
        <taxon>Ascomycota</taxon>
        <taxon>Pezizomycotina</taxon>
        <taxon>Leotiomycetes</taxon>
        <taxon>Helotiales</taxon>
        <taxon>Hyaloscyphaceae</taxon>
        <taxon>Hyaloscypha</taxon>
        <taxon>Hyaloscypha variabilis</taxon>
    </lineage>
</organism>